<dbReference type="AlphaFoldDB" id="A0A2P2P999"/>
<feature type="transmembrane region" description="Helical" evidence="1">
    <location>
        <begin position="12"/>
        <end position="34"/>
    </location>
</feature>
<dbReference type="EMBL" id="GGEC01070854">
    <property type="protein sequence ID" value="MBX51338.1"/>
    <property type="molecule type" value="Transcribed_RNA"/>
</dbReference>
<keyword evidence="1" id="KW-0472">Membrane</keyword>
<evidence type="ECO:0000313" key="2">
    <source>
        <dbReference type="EMBL" id="MBX51338.1"/>
    </source>
</evidence>
<proteinExistence type="predicted"/>
<protein>
    <submittedName>
        <fullName evidence="2">Uncharacterized protein</fullName>
    </submittedName>
</protein>
<organism evidence="2">
    <name type="scientific">Rhizophora mucronata</name>
    <name type="common">Asiatic mangrove</name>
    <dbReference type="NCBI Taxonomy" id="61149"/>
    <lineage>
        <taxon>Eukaryota</taxon>
        <taxon>Viridiplantae</taxon>
        <taxon>Streptophyta</taxon>
        <taxon>Embryophyta</taxon>
        <taxon>Tracheophyta</taxon>
        <taxon>Spermatophyta</taxon>
        <taxon>Magnoliopsida</taxon>
        <taxon>eudicotyledons</taxon>
        <taxon>Gunneridae</taxon>
        <taxon>Pentapetalae</taxon>
        <taxon>rosids</taxon>
        <taxon>fabids</taxon>
        <taxon>Malpighiales</taxon>
        <taxon>Rhizophoraceae</taxon>
        <taxon>Rhizophora</taxon>
    </lineage>
</organism>
<name>A0A2P2P999_RHIMU</name>
<keyword evidence="1" id="KW-0812">Transmembrane</keyword>
<accession>A0A2P2P999</accession>
<sequence>MLQTYIAKAVWMVLLALDFSILSLNSIALCQLLLEVSNILLPNPKI</sequence>
<evidence type="ECO:0000256" key="1">
    <source>
        <dbReference type="SAM" id="Phobius"/>
    </source>
</evidence>
<reference evidence="2" key="1">
    <citation type="submission" date="2018-02" db="EMBL/GenBank/DDBJ databases">
        <title>Rhizophora mucronata_Transcriptome.</title>
        <authorList>
            <person name="Meera S.P."/>
            <person name="Sreeshan A."/>
            <person name="Augustine A."/>
        </authorList>
    </citation>
    <scope>NUCLEOTIDE SEQUENCE</scope>
    <source>
        <tissue evidence="2">Leaf</tissue>
    </source>
</reference>
<keyword evidence="1" id="KW-1133">Transmembrane helix</keyword>